<evidence type="ECO:0000256" key="7">
    <source>
        <dbReference type="ARBA" id="ARBA00022786"/>
    </source>
</evidence>
<keyword evidence="6 10" id="KW-0863">Zinc-finger</keyword>
<sequence length="267" mass="28765">MEPNYAELENEPLSTALGRITVLLLRVYLPGTYVSAVFMGRSESSAMANRVGESSSSSSTSAHGAGKDSGSFECNICLELAQDPVVTLCGHLFCWPCLYEWLHVHAHFPECPVCKANVEEDRLVPLYGRGKTSAEPRPSSSDGPQIPSRPSGQRRATAPPPDHRDHYPHPNQSPWFPGGGAMAGGRWGNYTFSAAIGGLFPLLNFQVHGFPPAYGPAAGIPYGYGHDFHGWHGHGFPPQAPQGQVDVYLKMLLVLVGVLVIASLIAF</sequence>
<evidence type="ECO:0000256" key="4">
    <source>
        <dbReference type="ARBA" id="ARBA00022679"/>
    </source>
</evidence>
<proteinExistence type="predicted"/>
<comment type="function">
    <text evidence="10">E3 ubiquitin-protein ligase.</text>
</comment>
<evidence type="ECO:0000256" key="8">
    <source>
        <dbReference type="ARBA" id="ARBA00022833"/>
    </source>
</evidence>
<comment type="caution">
    <text evidence="10">Lacks conserved residue(s) required for the propagation of feature annotation.</text>
</comment>
<keyword evidence="10" id="KW-1133">Transmembrane helix</keyword>
<feature type="transmembrane region" description="Helical" evidence="10">
    <location>
        <begin position="20"/>
        <end position="40"/>
    </location>
</feature>
<keyword evidence="7 10" id="KW-0833">Ubl conjugation pathway</keyword>
<keyword evidence="4 10" id="KW-0808">Transferase</keyword>
<dbReference type="InterPro" id="IPR017907">
    <property type="entry name" value="Znf_RING_CS"/>
</dbReference>
<keyword evidence="10" id="KW-0812">Transmembrane</keyword>
<keyword evidence="8 10" id="KW-0862">Zinc</keyword>
<dbReference type="InterPro" id="IPR013083">
    <property type="entry name" value="Znf_RING/FYVE/PHD"/>
</dbReference>
<dbReference type="InterPro" id="IPR027370">
    <property type="entry name" value="Znf-RING_euk"/>
</dbReference>
<keyword evidence="5 10" id="KW-0479">Metal-binding</keyword>
<comment type="catalytic activity">
    <reaction evidence="1 10">
        <text>S-ubiquitinyl-[E2 ubiquitin-conjugating enzyme]-L-cysteine + [acceptor protein]-L-lysine = [E2 ubiquitin-conjugating enzyme]-L-cysteine + N(6)-ubiquitinyl-[acceptor protein]-L-lysine.</text>
        <dbReference type="EC" id="2.3.2.27"/>
    </reaction>
</comment>
<dbReference type="UniPathway" id="UPA00143"/>
<evidence type="ECO:0000256" key="2">
    <source>
        <dbReference type="ARBA" id="ARBA00004308"/>
    </source>
</evidence>
<evidence type="ECO:0000256" key="1">
    <source>
        <dbReference type="ARBA" id="ARBA00000900"/>
    </source>
</evidence>
<dbReference type="EnsemblPlants" id="EMT06384">
    <property type="protein sequence ID" value="EMT06384"/>
    <property type="gene ID" value="F775_14424"/>
</dbReference>
<dbReference type="GO" id="GO:0008270">
    <property type="term" value="F:zinc ion binding"/>
    <property type="evidence" value="ECO:0007669"/>
    <property type="project" value="UniProtKB-KW"/>
</dbReference>
<dbReference type="GO" id="GO:0016567">
    <property type="term" value="P:protein ubiquitination"/>
    <property type="evidence" value="ECO:0007669"/>
    <property type="project" value="UniProtKB-UniPathway"/>
</dbReference>
<dbReference type="AlphaFoldDB" id="M8AYB2"/>
<dbReference type="InterPro" id="IPR001841">
    <property type="entry name" value="Znf_RING"/>
</dbReference>
<dbReference type="PANTHER" id="PTHR12313">
    <property type="entry name" value="E3 UBIQUITIN-PROTEIN LIGASE RNF5-RELATED"/>
    <property type="match status" value="1"/>
</dbReference>
<dbReference type="EC" id="2.3.2.27" evidence="10"/>
<comment type="domain">
    <text evidence="10">The RING-type zinc finger domain is responsible for E3 ligase activity.</text>
</comment>
<evidence type="ECO:0000313" key="12">
    <source>
        <dbReference type="EnsemblPlants" id="EMT06384"/>
    </source>
</evidence>
<accession>M8AYB2</accession>
<dbReference type="SMART" id="SM00184">
    <property type="entry name" value="RING"/>
    <property type="match status" value="1"/>
</dbReference>
<evidence type="ECO:0000256" key="9">
    <source>
        <dbReference type="ARBA" id="ARBA00023136"/>
    </source>
</evidence>
<dbReference type="GO" id="GO:0005789">
    <property type="term" value="C:endoplasmic reticulum membrane"/>
    <property type="evidence" value="ECO:0007669"/>
    <property type="project" value="UniProtKB-SubCell"/>
</dbReference>
<evidence type="ECO:0000256" key="6">
    <source>
        <dbReference type="ARBA" id="ARBA00022771"/>
    </source>
</evidence>
<name>M8AYB2_AEGTA</name>
<comment type="pathway">
    <text evidence="3 10">Protein modification; protein ubiquitination.</text>
</comment>
<evidence type="ECO:0000256" key="10">
    <source>
        <dbReference type="RuleBase" id="RU369090"/>
    </source>
</evidence>
<dbReference type="Gene3D" id="3.30.40.10">
    <property type="entry name" value="Zinc/RING finger domain, C3HC4 (zinc finger)"/>
    <property type="match status" value="1"/>
</dbReference>
<feature type="transmembrane region" description="Helical" evidence="10">
    <location>
        <begin position="247"/>
        <end position="266"/>
    </location>
</feature>
<dbReference type="CDD" id="cd16745">
    <property type="entry name" value="RING-HC_AtRMA-like"/>
    <property type="match status" value="1"/>
</dbReference>
<comment type="subcellular location">
    <subcellularLocation>
        <location evidence="2">Endomembrane system</location>
    </subcellularLocation>
    <subcellularLocation>
        <location evidence="10">Endoplasmic reticulum membrane</location>
        <topology evidence="10">Single-pass type IV membrane protein</topology>
    </subcellularLocation>
</comment>
<evidence type="ECO:0000256" key="3">
    <source>
        <dbReference type="ARBA" id="ARBA00004906"/>
    </source>
</evidence>
<dbReference type="GO" id="GO:0006511">
    <property type="term" value="P:ubiquitin-dependent protein catabolic process"/>
    <property type="evidence" value="ECO:0007669"/>
    <property type="project" value="UniProtKB-UniRule"/>
</dbReference>
<feature type="compositionally biased region" description="Polar residues" evidence="11">
    <location>
        <begin position="138"/>
        <end position="151"/>
    </location>
</feature>
<dbReference type="SUPFAM" id="SSF57850">
    <property type="entry name" value="RING/U-box"/>
    <property type="match status" value="1"/>
</dbReference>
<keyword evidence="9 10" id="KW-0472">Membrane</keyword>
<evidence type="ECO:0000256" key="11">
    <source>
        <dbReference type="SAM" id="MobiDB-lite"/>
    </source>
</evidence>
<reference evidence="12" key="1">
    <citation type="submission" date="2015-06" db="UniProtKB">
        <authorList>
            <consortium name="EnsemblPlants"/>
        </authorList>
    </citation>
    <scope>IDENTIFICATION</scope>
</reference>
<organism evidence="12">
    <name type="scientific">Aegilops tauschii</name>
    <name type="common">Tausch's goatgrass</name>
    <name type="synonym">Aegilops squarrosa</name>
    <dbReference type="NCBI Taxonomy" id="37682"/>
    <lineage>
        <taxon>Eukaryota</taxon>
        <taxon>Viridiplantae</taxon>
        <taxon>Streptophyta</taxon>
        <taxon>Embryophyta</taxon>
        <taxon>Tracheophyta</taxon>
        <taxon>Spermatophyta</taxon>
        <taxon>Magnoliopsida</taxon>
        <taxon>Liliopsida</taxon>
        <taxon>Poales</taxon>
        <taxon>Poaceae</taxon>
        <taxon>BOP clade</taxon>
        <taxon>Pooideae</taxon>
        <taxon>Triticodae</taxon>
        <taxon>Triticeae</taxon>
        <taxon>Triticinae</taxon>
        <taxon>Aegilops</taxon>
    </lineage>
</organism>
<dbReference type="PROSITE" id="PS50089">
    <property type="entry name" value="ZF_RING_2"/>
    <property type="match status" value="1"/>
</dbReference>
<dbReference type="InterPro" id="IPR045103">
    <property type="entry name" value="RNF5/RNF185-like"/>
</dbReference>
<dbReference type="PROSITE" id="PS00518">
    <property type="entry name" value="ZF_RING_1"/>
    <property type="match status" value="1"/>
</dbReference>
<evidence type="ECO:0000256" key="5">
    <source>
        <dbReference type="ARBA" id="ARBA00022723"/>
    </source>
</evidence>
<dbReference type="GO" id="GO:0061630">
    <property type="term" value="F:ubiquitin protein ligase activity"/>
    <property type="evidence" value="ECO:0007669"/>
    <property type="project" value="UniProtKB-UniRule"/>
</dbReference>
<keyword evidence="10" id="KW-0256">Endoplasmic reticulum</keyword>
<protein>
    <recommendedName>
        <fullName evidence="10">E3 ubiquitin-protein ligase RMA</fullName>
        <ecNumber evidence="10">2.3.2.27</ecNumber>
    </recommendedName>
    <alternativeName>
        <fullName evidence="10">Protein RING membrane-anchor</fullName>
    </alternativeName>
    <alternativeName>
        <fullName evidence="10">RING-type E3 ubiquitin transferase RMA</fullName>
    </alternativeName>
</protein>
<dbReference type="Pfam" id="PF13445">
    <property type="entry name" value="zf-RING_UBOX"/>
    <property type="match status" value="1"/>
</dbReference>
<feature type="region of interest" description="Disordered" evidence="11">
    <location>
        <begin position="128"/>
        <end position="175"/>
    </location>
</feature>